<feature type="transmembrane region" description="Helical" evidence="1">
    <location>
        <begin position="7"/>
        <end position="28"/>
    </location>
</feature>
<feature type="transmembrane region" description="Helical" evidence="1">
    <location>
        <begin position="40"/>
        <end position="58"/>
    </location>
</feature>
<reference evidence="2 3" key="1">
    <citation type="submission" date="2022-04" db="EMBL/GenBank/DDBJ databases">
        <title>Leucobacter sp. isolated from rhizosphere of onion.</title>
        <authorList>
            <person name="Won M."/>
            <person name="Lee C.-M."/>
            <person name="Woen H.-Y."/>
            <person name="Kwon S.-W."/>
        </authorList>
    </citation>
    <scope>NUCLEOTIDE SEQUENCE [LARGE SCALE GENOMIC DNA]</scope>
    <source>
        <strain evidence="2 3">H25R-14</strain>
    </source>
</reference>
<protein>
    <recommendedName>
        <fullName evidence="4">Cardiolipin synthase N-terminal domain-containing protein</fullName>
    </recommendedName>
</protein>
<name>A0ABY4FXC4_9MICO</name>
<keyword evidence="1" id="KW-0472">Membrane</keyword>
<accession>A0ABY4FXC4</accession>
<sequence length="75" mass="8251">MFPTFEVVWTILFVVHFGLALLAILSLSKLAPGLSAATCARWALFCILVPVVGSICWFRIGRPKLAARTTDDETQ</sequence>
<dbReference type="EMBL" id="CP095043">
    <property type="protein sequence ID" value="UOQ60917.1"/>
    <property type="molecule type" value="Genomic_DNA"/>
</dbReference>
<keyword evidence="3" id="KW-1185">Reference proteome</keyword>
<organism evidence="2 3">
    <name type="scientific">Leucobacter rhizosphaerae</name>
    <dbReference type="NCBI Taxonomy" id="2932245"/>
    <lineage>
        <taxon>Bacteria</taxon>
        <taxon>Bacillati</taxon>
        <taxon>Actinomycetota</taxon>
        <taxon>Actinomycetes</taxon>
        <taxon>Micrococcales</taxon>
        <taxon>Microbacteriaceae</taxon>
        <taxon>Leucobacter</taxon>
    </lineage>
</organism>
<evidence type="ECO:0000256" key="1">
    <source>
        <dbReference type="SAM" id="Phobius"/>
    </source>
</evidence>
<evidence type="ECO:0008006" key="4">
    <source>
        <dbReference type="Google" id="ProtNLM"/>
    </source>
</evidence>
<evidence type="ECO:0000313" key="3">
    <source>
        <dbReference type="Proteomes" id="UP000831775"/>
    </source>
</evidence>
<dbReference type="RefSeq" id="WP_244686935.1">
    <property type="nucleotide sequence ID" value="NZ_CP095043.1"/>
</dbReference>
<keyword evidence="1" id="KW-1133">Transmembrane helix</keyword>
<keyword evidence="1" id="KW-0812">Transmembrane</keyword>
<proteinExistence type="predicted"/>
<evidence type="ECO:0000313" key="2">
    <source>
        <dbReference type="EMBL" id="UOQ60917.1"/>
    </source>
</evidence>
<dbReference type="Proteomes" id="UP000831775">
    <property type="component" value="Chromosome"/>
</dbReference>
<gene>
    <name evidence="2" type="ORF">MUN76_02765</name>
</gene>